<dbReference type="SUPFAM" id="SSF52540">
    <property type="entry name" value="P-loop containing nucleoside triphosphate hydrolases"/>
    <property type="match status" value="1"/>
</dbReference>
<name>A0A9K3D254_9EUKA</name>
<sequence>MSDYDFLFKLLLIGDSGVGKSCLLLRFADDTYTDTYISTIGVDFKIRTIDIGNKTIKLQIWDTAGQERFKTITSTYYRGAQGIIVVYDATDAESFQHVRPSVTGLALTWTTDHYVLPAVARIGPYKLFELGAHIQMVRVLKRFSHIPGALLLAAQLLRYMAKGGAEKARGTAVHERCGRRDMTNRGVLLDIGLLPLLMGVLDSMGDEMQTLVEREIEATLLDTLVYLAMN</sequence>
<comment type="caution">
    <text evidence="3">The sequence shown here is derived from an EMBL/GenBank/DDBJ whole genome shotgun (WGS) entry which is preliminary data.</text>
</comment>
<dbReference type="PANTHER" id="PTHR47977">
    <property type="entry name" value="RAS-RELATED PROTEIN RAB"/>
    <property type="match status" value="1"/>
</dbReference>
<dbReference type="OrthoDB" id="9989112at2759"/>
<feature type="non-terminal residue" evidence="3">
    <location>
        <position position="1"/>
    </location>
</feature>
<dbReference type="GO" id="GO:0003924">
    <property type="term" value="F:GTPase activity"/>
    <property type="evidence" value="ECO:0007669"/>
    <property type="project" value="InterPro"/>
</dbReference>
<dbReference type="PRINTS" id="PR00449">
    <property type="entry name" value="RASTRNSFRMNG"/>
</dbReference>
<dbReference type="GO" id="GO:0005525">
    <property type="term" value="F:GTP binding"/>
    <property type="evidence" value="ECO:0007669"/>
    <property type="project" value="UniProtKB-KW"/>
</dbReference>
<dbReference type="SMART" id="SM00175">
    <property type="entry name" value="RAB"/>
    <property type="match status" value="1"/>
</dbReference>
<dbReference type="PROSITE" id="PS51421">
    <property type="entry name" value="RAS"/>
    <property type="match status" value="1"/>
</dbReference>
<keyword evidence="1" id="KW-0547">Nucleotide-binding</keyword>
<evidence type="ECO:0000256" key="1">
    <source>
        <dbReference type="ARBA" id="ARBA00022741"/>
    </source>
</evidence>
<protein>
    <submittedName>
        <fullName evidence="3">Small GTPase superfamily, Rho type</fullName>
    </submittedName>
</protein>
<keyword evidence="2" id="KW-0342">GTP-binding</keyword>
<accession>A0A9K3D254</accession>
<dbReference type="Gene3D" id="3.40.50.300">
    <property type="entry name" value="P-loop containing nucleotide triphosphate hydrolases"/>
    <property type="match status" value="1"/>
</dbReference>
<dbReference type="AlphaFoldDB" id="A0A9K3D254"/>
<evidence type="ECO:0000313" key="4">
    <source>
        <dbReference type="Proteomes" id="UP000265618"/>
    </source>
</evidence>
<dbReference type="NCBIfam" id="TIGR00231">
    <property type="entry name" value="small_GTP"/>
    <property type="match status" value="1"/>
</dbReference>
<dbReference type="SMART" id="SM00174">
    <property type="entry name" value="RHO"/>
    <property type="match status" value="1"/>
</dbReference>
<evidence type="ECO:0000313" key="3">
    <source>
        <dbReference type="EMBL" id="GIQ87317.1"/>
    </source>
</evidence>
<organism evidence="3 4">
    <name type="scientific">Kipferlia bialata</name>
    <dbReference type="NCBI Taxonomy" id="797122"/>
    <lineage>
        <taxon>Eukaryota</taxon>
        <taxon>Metamonada</taxon>
        <taxon>Carpediemonas-like organisms</taxon>
        <taxon>Kipferlia</taxon>
    </lineage>
</organism>
<gene>
    <name evidence="3" type="ORF">KIPB_009329</name>
</gene>
<keyword evidence="4" id="KW-1185">Reference proteome</keyword>
<dbReference type="InterPro" id="IPR027417">
    <property type="entry name" value="P-loop_NTPase"/>
</dbReference>
<dbReference type="EMBL" id="BDIP01003132">
    <property type="protein sequence ID" value="GIQ87317.1"/>
    <property type="molecule type" value="Genomic_DNA"/>
</dbReference>
<reference evidence="3 4" key="1">
    <citation type="journal article" date="2018" name="PLoS ONE">
        <title>The draft genome of Kipferlia bialata reveals reductive genome evolution in fornicate parasites.</title>
        <authorList>
            <person name="Tanifuji G."/>
            <person name="Takabayashi S."/>
            <person name="Kume K."/>
            <person name="Takagi M."/>
            <person name="Nakayama T."/>
            <person name="Kamikawa R."/>
            <person name="Inagaki Y."/>
            <person name="Hashimoto T."/>
        </authorList>
    </citation>
    <scope>NUCLEOTIDE SEQUENCE [LARGE SCALE GENOMIC DNA]</scope>
    <source>
        <strain evidence="3">NY0173</strain>
    </source>
</reference>
<dbReference type="InterPro" id="IPR005225">
    <property type="entry name" value="Small_GTP-bd"/>
</dbReference>
<dbReference type="PROSITE" id="PS51419">
    <property type="entry name" value="RAB"/>
    <property type="match status" value="1"/>
</dbReference>
<dbReference type="FunFam" id="3.40.50.300:FF:001447">
    <property type="entry name" value="Ras-related protein Rab-1B"/>
    <property type="match status" value="1"/>
</dbReference>
<dbReference type="Pfam" id="PF00071">
    <property type="entry name" value="Ras"/>
    <property type="match status" value="1"/>
</dbReference>
<proteinExistence type="predicted"/>
<dbReference type="Proteomes" id="UP000265618">
    <property type="component" value="Unassembled WGS sequence"/>
</dbReference>
<dbReference type="InterPro" id="IPR050227">
    <property type="entry name" value="Rab"/>
</dbReference>
<evidence type="ECO:0000256" key="2">
    <source>
        <dbReference type="ARBA" id="ARBA00023134"/>
    </source>
</evidence>
<dbReference type="InterPro" id="IPR001806">
    <property type="entry name" value="Small_GTPase"/>
</dbReference>
<dbReference type="SMART" id="SM00173">
    <property type="entry name" value="RAS"/>
    <property type="match status" value="1"/>
</dbReference>